<comment type="caution">
    <text evidence="4">The sequence shown here is derived from an EMBL/GenBank/DDBJ whole genome shotgun (WGS) entry which is preliminary data.</text>
</comment>
<dbReference type="InterPro" id="IPR048350">
    <property type="entry name" value="S-Me-THD-like_C"/>
</dbReference>
<dbReference type="RefSeq" id="WP_141302328.1">
    <property type="nucleotide sequence ID" value="NZ_BJMN01000066.1"/>
</dbReference>
<protein>
    <recommendedName>
        <fullName evidence="6">DUF917 domain-containing protein</fullName>
    </recommendedName>
</protein>
<dbReference type="OrthoDB" id="3170437at2"/>
<evidence type="ECO:0000259" key="2">
    <source>
        <dbReference type="Pfam" id="PF06032"/>
    </source>
</evidence>
<dbReference type="Proteomes" id="UP000315226">
    <property type="component" value="Unassembled WGS sequence"/>
</dbReference>
<accession>A0A4Y3RW23</accession>
<feature type="compositionally biased region" description="Basic and acidic residues" evidence="1">
    <location>
        <begin position="368"/>
        <end position="378"/>
    </location>
</feature>
<reference evidence="4 5" key="1">
    <citation type="submission" date="2019-06" db="EMBL/GenBank/DDBJ databases">
        <title>Whole genome shotgun sequence of Streptomyces gardneri NBRC 12865.</title>
        <authorList>
            <person name="Hosoyama A."/>
            <person name="Uohara A."/>
            <person name="Ohji S."/>
            <person name="Ichikawa N."/>
        </authorList>
    </citation>
    <scope>NUCLEOTIDE SEQUENCE [LARGE SCALE GENOMIC DNA]</scope>
    <source>
        <strain evidence="4 5">NBRC 12865</strain>
    </source>
</reference>
<dbReference type="Pfam" id="PF06032">
    <property type="entry name" value="S-Me-THD_N"/>
    <property type="match status" value="1"/>
</dbReference>
<proteinExistence type="predicted"/>
<evidence type="ECO:0000256" key="1">
    <source>
        <dbReference type="SAM" id="MobiDB-lite"/>
    </source>
</evidence>
<dbReference type="InterPro" id="IPR024071">
    <property type="entry name" value="S-Me-THD_C_sf"/>
</dbReference>
<feature type="region of interest" description="Disordered" evidence="1">
    <location>
        <begin position="353"/>
        <end position="378"/>
    </location>
</feature>
<dbReference type="Gene3D" id="2.40.390.10">
    <property type="entry name" value="CV3147-like"/>
    <property type="match status" value="1"/>
</dbReference>
<feature type="domain" description="S-Me-THD N-terminal" evidence="2">
    <location>
        <begin position="13"/>
        <end position="169"/>
    </location>
</feature>
<name>A0A4Y3RW23_9ACTN</name>
<organism evidence="4 5">
    <name type="scientific">Streptomyces gardneri</name>
    <dbReference type="NCBI Taxonomy" id="66892"/>
    <lineage>
        <taxon>Bacteria</taxon>
        <taxon>Bacillati</taxon>
        <taxon>Actinomycetota</taxon>
        <taxon>Actinomycetes</taxon>
        <taxon>Kitasatosporales</taxon>
        <taxon>Streptomycetaceae</taxon>
        <taxon>Streptomyces</taxon>
    </lineage>
</organism>
<evidence type="ECO:0000313" key="5">
    <source>
        <dbReference type="Proteomes" id="UP000315226"/>
    </source>
</evidence>
<dbReference type="Gene3D" id="3.40.1610.10">
    <property type="entry name" value="CV3147-like domain"/>
    <property type="match status" value="1"/>
</dbReference>
<feature type="region of interest" description="Disordered" evidence="1">
    <location>
        <begin position="244"/>
        <end position="263"/>
    </location>
</feature>
<sequence length="378" mass="39115">MTPGEETALDAARLEDLAKGALVLAAGAEHSSYRASLDWARAAVAEHGPVPLIHPGDLGSERMCVTVSLLGSSAALAEQLPTGQEPLRAVRALERRLGRAADAVVALNTAAENALLAVVTAASCRLPLVDGDGCGRVLPLLEQTTFTIAGVDVAPVALATPAGDVVVVEAAGSRVEELVRPLVLAAGGWAVAACYAMDGERLAGAVVPGTVSRALAAGRPTHGGPFELWQPRPRRLGIGRITAVEHPATPGPDTAGGTALPSRPTSVVVSETEGLHRRFRLEAHNEVLLVLADGAPAALAPDQILMLSAADQRVLDVERAIPGIEVEIVVIPAAPAWHTPQGRRLAAAGGLILLSPDPEPDATQVQHPDAERPEETRW</sequence>
<dbReference type="InterPro" id="IPR010318">
    <property type="entry name" value="S-Me-THD_N"/>
</dbReference>
<evidence type="ECO:0008006" key="6">
    <source>
        <dbReference type="Google" id="ProtNLM"/>
    </source>
</evidence>
<keyword evidence="5" id="KW-1185">Reference proteome</keyword>
<gene>
    <name evidence="4" type="ORF">SGA01_73570</name>
</gene>
<evidence type="ECO:0000259" key="3">
    <source>
        <dbReference type="Pfam" id="PF20906"/>
    </source>
</evidence>
<dbReference type="InterPro" id="IPR027479">
    <property type="entry name" value="S-Me-THD_N_sf"/>
</dbReference>
<dbReference type="EMBL" id="BJMN01000066">
    <property type="protein sequence ID" value="GEB61752.1"/>
    <property type="molecule type" value="Genomic_DNA"/>
</dbReference>
<dbReference type="AlphaFoldDB" id="A0A4Y3RW23"/>
<evidence type="ECO:0000313" key="4">
    <source>
        <dbReference type="EMBL" id="GEB61752.1"/>
    </source>
</evidence>
<dbReference type="SUPFAM" id="SSF160991">
    <property type="entry name" value="CV3147-like"/>
    <property type="match status" value="1"/>
</dbReference>
<feature type="domain" description="S-Me-THD-like C-terminal" evidence="3">
    <location>
        <begin position="174"/>
        <end position="346"/>
    </location>
</feature>
<dbReference type="Pfam" id="PF20906">
    <property type="entry name" value="S-Me-THD_C"/>
    <property type="match status" value="1"/>
</dbReference>